<dbReference type="InterPro" id="IPR025711">
    <property type="entry name" value="PepSY"/>
</dbReference>
<evidence type="ECO:0000313" key="4">
    <source>
        <dbReference type="EMBL" id="PPQ35903.1"/>
    </source>
</evidence>
<keyword evidence="2" id="KW-0812">Transmembrane</keyword>
<proteinExistence type="predicted"/>
<keyword evidence="2" id="KW-0472">Membrane</keyword>
<protein>
    <recommendedName>
        <fullName evidence="3">PepSY domain-containing protein</fullName>
    </recommendedName>
</protein>
<evidence type="ECO:0000256" key="1">
    <source>
        <dbReference type="SAM" id="MobiDB-lite"/>
    </source>
</evidence>
<evidence type="ECO:0000256" key="2">
    <source>
        <dbReference type="SAM" id="Phobius"/>
    </source>
</evidence>
<dbReference type="EMBL" id="NHRY01000065">
    <property type="protein sequence ID" value="PPQ35903.1"/>
    <property type="molecule type" value="Genomic_DNA"/>
</dbReference>
<reference evidence="4 5" key="1">
    <citation type="journal article" date="2018" name="Arch. Microbiol.">
        <title>New insights into the metabolic potential of the phototrophic purple bacterium Rhodopila globiformis DSM 161(T) from its draft genome sequence and evidence for a vanadium-dependent nitrogenase.</title>
        <authorList>
            <person name="Imhoff J.F."/>
            <person name="Rahn T."/>
            <person name="Kunzel S."/>
            <person name="Neulinger S.C."/>
        </authorList>
    </citation>
    <scope>NUCLEOTIDE SEQUENCE [LARGE SCALE GENOMIC DNA]</scope>
    <source>
        <strain evidence="4 5">DSM 161</strain>
    </source>
</reference>
<keyword evidence="2" id="KW-1133">Transmembrane helix</keyword>
<feature type="region of interest" description="Disordered" evidence="1">
    <location>
        <begin position="1"/>
        <end position="32"/>
    </location>
</feature>
<feature type="transmembrane region" description="Helical" evidence="2">
    <location>
        <begin position="38"/>
        <end position="55"/>
    </location>
</feature>
<evidence type="ECO:0000259" key="3">
    <source>
        <dbReference type="Pfam" id="PF13670"/>
    </source>
</evidence>
<feature type="domain" description="PepSY" evidence="3">
    <location>
        <begin position="50"/>
        <end position="124"/>
    </location>
</feature>
<dbReference type="Proteomes" id="UP000239724">
    <property type="component" value="Unassembled WGS sequence"/>
</dbReference>
<feature type="region of interest" description="Disordered" evidence="1">
    <location>
        <begin position="108"/>
        <end position="133"/>
    </location>
</feature>
<comment type="caution">
    <text evidence="4">The sequence shown here is derived from an EMBL/GenBank/DDBJ whole genome shotgun (WGS) entry which is preliminary data.</text>
</comment>
<dbReference type="AlphaFoldDB" id="A0A2S6NL13"/>
<gene>
    <name evidence="4" type="ORF">CCS01_06265</name>
</gene>
<keyword evidence="5" id="KW-1185">Reference proteome</keyword>
<dbReference type="Pfam" id="PF13670">
    <property type="entry name" value="PepSY_2"/>
    <property type="match status" value="1"/>
</dbReference>
<sequence>MIGRGRARPGRVELRAPGHVRHTDDPSDRRVMTPTTKLGIGLALLIVVILVARAGEDHRNDHPAAAASGPVSIAQVSQRLESQGYQIRKIKEDDGRYKVTVLTPDRHKEKLSISPRTGEVIGKKNDDEDDDED</sequence>
<organism evidence="4 5">
    <name type="scientific">Rhodopila globiformis</name>
    <name type="common">Rhodopseudomonas globiformis</name>
    <dbReference type="NCBI Taxonomy" id="1071"/>
    <lineage>
        <taxon>Bacteria</taxon>
        <taxon>Pseudomonadati</taxon>
        <taxon>Pseudomonadota</taxon>
        <taxon>Alphaproteobacteria</taxon>
        <taxon>Acetobacterales</taxon>
        <taxon>Acetobacteraceae</taxon>
        <taxon>Rhodopila</taxon>
    </lineage>
</organism>
<evidence type="ECO:0000313" key="5">
    <source>
        <dbReference type="Proteomes" id="UP000239724"/>
    </source>
</evidence>
<feature type="compositionally biased region" description="Basic and acidic residues" evidence="1">
    <location>
        <begin position="10"/>
        <end position="31"/>
    </location>
</feature>
<name>A0A2S6NL13_RHOGL</name>
<accession>A0A2S6NL13</accession>